<accession>A0A378SRW9</accession>
<dbReference type="AlphaFoldDB" id="A0A378SRW9"/>
<dbReference type="Proteomes" id="UP000254291">
    <property type="component" value="Unassembled WGS sequence"/>
</dbReference>
<reference evidence="1 2" key="1">
    <citation type="submission" date="2018-06" db="EMBL/GenBank/DDBJ databases">
        <authorList>
            <consortium name="Pathogen Informatics"/>
            <person name="Doyle S."/>
        </authorList>
    </citation>
    <scope>NUCLEOTIDE SEQUENCE [LARGE SCALE GENOMIC DNA]</scope>
    <source>
        <strain evidence="1 2">NCTC10742</strain>
    </source>
</reference>
<evidence type="ECO:0000313" key="1">
    <source>
        <dbReference type="EMBL" id="STZ45539.1"/>
    </source>
</evidence>
<evidence type="ECO:0000313" key="2">
    <source>
        <dbReference type="Proteomes" id="UP000254291"/>
    </source>
</evidence>
<name>A0A378SRW9_9MYCO</name>
<gene>
    <name evidence="1" type="ORF">NCTC10742_04793</name>
</gene>
<protein>
    <submittedName>
        <fullName evidence="1">Uncharacterized protein</fullName>
    </submittedName>
</protein>
<organism evidence="1 2">
    <name type="scientific">Mycolicibacterium gilvum</name>
    <dbReference type="NCBI Taxonomy" id="1804"/>
    <lineage>
        <taxon>Bacteria</taxon>
        <taxon>Bacillati</taxon>
        <taxon>Actinomycetota</taxon>
        <taxon>Actinomycetes</taxon>
        <taxon>Mycobacteriales</taxon>
        <taxon>Mycobacteriaceae</taxon>
        <taxon>Mycolicibacterium</taxon>
    </lineage>
</organism>
<dbReference type="EMBL" id="UGQM01000001">
    <property type="protein sequence ID" value="STZ45539.1"/>
    <property type="molecule type" value="Genomic_DNA"/>
</dbReference>
<sequence length="30" mass="3259">MHLDIDPSLRYEVHIGIAARPVVAASAEAR</sequence>
<proteinExistence type="predicted"/>